<dbReference type="Proteomes" id="UP000070501">
    <property type="component" value="Unassembled WGS sequence"/>
</dbReference>
<feature type="compositionally biased region" description="Low complexity" evidence="1">
    <location>
        <begin position="50"/>
        <end position="64"/>
    </location>
</feature>
<protein>
    <submittedName>
        <fullName evidence="2">Uncharacterized protein</fullName>
    </submittedName>
</protein>
<gene>
    <name evidence="2" type="ORF">Micbo1qcDRAFT_164908</name>
</gene>
<feature type="region of interest" description="Disordered" evidence="1">
    <location>
        <begin position="1"/>
        <end position="64"/>
    </location>
</feature>
<dbReference type="EMBL" id="KQ964254">
    <property type="protein sequence ID" value="KXJ89627.1"/>
    <property type="molecule type" value="Genomic_DNA"/>
</dbReference>
<name>A0A136IXI9_9PEZI</name>
<evidence type="ECO:0000313" key="2">
    <source>
        <dbReference type="EMBL" id="KXJ89627.1"/>
    </source>
</evidence>
<proteinExistence type="predicted"/>
<accession>A0A136IXI9</accession>
<sequence>MPWEDPSPGVMARPQPGPCRSSRMIPRPAPGRSSIPALQSARALIDRSPSDSSQPLSSPSCPHN</sequence>
<dbReference type="InParanoid" id="A0A136IXI9"/>
<organism evidence="2 3">
    <name type="scientific">Microdochium bolleyi</name>
    <dbReference type="NCBI Taxonomy" id="196109"/>
    <lineage>
        <taxon>Eukaryota</taxon>
        <taxon>Fungi</taxon>
        <taxon>Dikarya</taxon>
        <taxon>Ascomycota</taxon>
        <taxon>Pezizomycotina</taxon>
        <taxon>Sordariomycetes</taxon>
        <taxon>Xylariomycetidae</taxon>
        <taxon>Xylariales</taxon>
        <taxon>Microdochiaceae</taxon>
        <taxon>Microdochium</taxon>
    </lineage>
</organism>
<reference evidence="3" key="1">
    <citation type="submission" date="2016-02" db="EMBL/GenBank/DDBJ databases">
        <title>Draft genome sequence of Microdochium bolleyi, a fungal endophyte of beachgrass.</title>
        <authorList>
            <consortium name="DOE Joint Genome Institute"/>
            <person name="David A.S."/>
            <person name="May G."/>
            <person name="Haridas S."/>
            <person name="Lim J."/>
            <person name="Wang M."/>
            <person name="Labutti K."/>
            <person name="Lipzen A."/>
            <person name="Barry K."/>
            <person name="Grigoriev I.V."/>
        </authorList>
    </citation>
    <scope>NUCLEOTIDE SEQUENCE [LARGE SCALE GENOMIC DNA]</scope>
    <source>
        <strain evidence="3">J235TASD1</strain>
    </source>
</reference>
<evidence type="ECO:0000256" key="1">
    <source>
        <dbReference type="SAM" id="MobiDB-lite"/>
    </source>
</evidence>
<keyword evidence="3" id="KW-1185">Reference proteome</keyword>
<dbReference type="AlphaFoldDB" id="A0A136IXI9"/>
<evidence type="ECO:0000313" key="3">
    <source>
        <dbReference type="Proteomes" id="UP000070501"/>
    </source>
</evidence>